<keyword evidence="1" id="KW-0732">Signal</keyword>
<reference evidence="3" key="1">
    <citation type="journal article" date="2019" name="Int. J. Syst. Evol. Microbiol.">
        <title>The Global Catalogue of Microorganisms (GCM) 10K type strain sequencing project: providing services to taxonomists for standard genome sequencing and annotation.</title>
        <authorList>
            <consortium name="The Broad Institute Genomics Platform"/>
            <consortium name="The Broad Institute Genome Sequencing Center for Infectious Disease"/>
            <person name="Wu L."/>
            <person name="Ma J."/>
        </authorList>
    </citation>
    <scope>NUCLEOTIDE SEQUENCE [LARGE SCALE GENOMIC DNA]</scope>
    <source>
        <strain evidence="3">CGMCC 1.10131</strain>
    </source>
</reference>
<feature type="chain" id="PRO_5046107650" evidence="1">
    <location>
        <begin position="19"/>
        <end position="170"/>
    </location>
</feature>
<evidence type="ECO:0000313" key="2">
    <source>
        <dbReference type="EMBL" id="GGA95019.1"/>
    </source>
</evidence>
<dbReference type="RefSeq" id="WP_055731495.1">
    <property type="nucleotide sequence ID" value="NZ_BMDY01000002.1"/>
</dbReference>
<sequence>MKKSILVFGVLFAFNANANTSSEVIDFGKDLLQTRYQAFAEKMNHCDEQAKNTDVSDETLAQLRSIPPEAALSLAILNYRALQQCALYEYTEALRTLVSLENTEAFSPSAEETENLKRMRSLLVADMSLYIEKEYSDMSPELKDKLESIAELKRPFNVGNTIKSAWPDSF</sequence>
<dbReference type="Proteomes" id="UP000651977">
    <property type="component" value="Unassembled WGS sequence"/>
</dbReference>
<gene>
    <name evidence="2" type="ORF">GCM10007414_04700</name>
</gene>
<accession>A0ABQ1HYC7</accession>
<dbReference type="EMBL" id="BMDY01000002">
    <property type="protein sequence ID" value="GGA95019.1"/>
    <property type="molecule type" value="Genomic_DNA"/>
</dbReference>
<keyword evidence="3" id="KW-1185">Reference proteome</keyword>
<organism evidence="2 3">
    <name type="scientific">Agarivorans gilvus</name>
    <dbReference type="NCBI Taxonomy" id="680279"/>
    <lineage>
        <taxon>Bacteria</taxon>
        <taxon>Pseudomonadati</taxon>
        <taxon>Pseudomonadota</taxon>
        <taxon>Gammaproteobacteria</taxon>
        <taxon>Alteromonadales</taxon>
        <taxon>Alteromonadaceae</taxon>
        <taxon>Agarivorans</taxon>
    </lineage>
</organism>
<comment type="caution">
    <text evidence="2">The sequence shown here is derived from an EMBL/GenBank/DDBJ whole genome shotgun (WGS) entry which is preliminary data.</text>
</comment>
<evidence type="ECO:0000256" key="1">
    <source>
        <dbReference type="SAM" id="SignalP"/>
    </source>
</evidence>
<name>A0ABQ1HYC7_9ALTE</name>
<protein>
    <submittedName>
        <fullName evidence="2">Uncharacterized protein</fullName>
    </submittedName>
</protein>
<evidence type="ECO:0000313" key="3">
    <source>
        <dbReference type="Proteomes" id="UP000651977"/>
    </source>
</evidence>
<feature type="signal peptide" evidence="1">
    <location>
        <begin position="1"/>
        <end position="18"/>
    </location>
</feature>
<proteinExistence type="predicted"/>